<dbReference type="PANTHER" id="PTHR30582">
    <property type="entry name" value="L,D-TRANSPEPTIDASE"/>
    <property type="match status" value="1"/>
</dbReference>
<dbReference type="CDD" id="cd16913">
    <property type="entry name" value="YkuD_like"/>
    <property type="match status" value="1"/>
</dbReference>
<dbReference type="PANTHER" id="PTHR30582:SF24">
    <property type="entry name" value="L,D-TRANSPEPTIDASE ERFK_SRFK-RELATED"/>
    <property type="match status" value="1"/>
</dbReference>
<dbReference type="Gene3D" id="2.40.440.10">
    <property type="entry name" value="L,D-transpeptidase catalytic domain-like"/>
    <property type="match status" value="1"/>
</dbReference>
<keyword evidence="7 9" id="KW-0573">Peptidoglycan synthesis</keyword>
<keyword evidence="6 9" id="KW-0133">Cell shape</keyword>
<organism evidence="12 13">
    <name type="scientific">Caldimicrobium thiodismutans</name>
    <dbReference type="NCBI Taxonomy" id="1653476"/>
    <lineage>
        <taxon>Bacteria</taxon>
        <taxon>Pseudomonadati</taxon>
        <taxon>Thermodesulfobacteriota</taxon>
        <taxon>Thermodesulfobacteria</taxon>
        <taxon>Thermodesulfobacteriales</taxon>
        <taxon>Thermodesulfobacteriaceae</taxon>
        <taxon>Caldimicrobium</taxon>
    </lineage>
</organism>
<evidence type="ECO:0000256" key="8">
    <source>
        <dbReference type="ARBA" id="ARBA00023316"/>
    </source>
</evidence>
<evidence type="ECO:0000256" key="6">
    <source>
        <dbReference type="ARBA" id="ARBA00022960"/>
    </source>
</evidence>
<feature type="active site" description="Nucleophile" evidence="9">
    <location>
        <position position="206"/>
    </location>
</feature>
<dbReference type="EMBL" id="PNIE01000094">
    <property type="protein sequence ID" value="PMP61042.1"/>
    <property type="molecule type" value="Genomic_DNA"/>
</dbReference>
<evidence type="ECO:0000256" key="4">
    <source>
        <dbReference type="ARBA" id="ARBA00022679"/>
    </source>
</evidence>
<feature type="active site" description="Proton donor/acceptor" evidence="9">
    <location>
        <position position="190"/>
    </location>
</feature>
<evidence type="ECO:0000259" key="10">
    <source>
        <dbReference type="PROSITE" id="PS51782"/>
    </source>
</evidence>
<proteinExistence type="inferred from homology"/>
<dbReference type="InterPro" id="IPR036779">
    <property type="entry name" value="LysM_dom_sf"/>
</dbReference>
<sequence length="304" mass="35133">MKPHKLASYLGIFLFYIILLYSQALAFTPLKKDKFIYFQDEFYTIKDNDTLTDLAVKFKVGYEALLLANPGVDPWVPTPGTKIIIPKKILIPSDFILNKKTYILINLPEMKLYFFDRESFMTFPIGIGDEGRLLPLGGYYIARKKEKPFWFPPPSIRAEDPDLPEIVPPGPDNPMGEYALYLDRGLYALHGTNKPYSIGRRTTHGCIRLYPEDIKFLYNQVSLKTPVYVIYEPYKVALEGNILYLQAFPDIEKRIKNPFPYIIKKIEKLIPEGFTYRIDLLTVDKILENPDGLVHKIGILKKLE</sequence>
<comment type="similarity">
    <text evidence="2">Belongs to the YkuD family.</text>
</comment>
<dbReference type="GO" id="GO:0008360">
    <property type="term" value="P:regulation of cell shape"/>
    <property type="evidence" value="ECO:0007669"/>
    <property type="project" value="UniProtKB-UniRule"/>
</dbReference>
<dbReference type="SUPFAM" id="SSF54106">
    <property type="entry name" value="LysM domain"/>
    <property type="match status" value="1"/>
</dbReference>
<dbReference type="UniPathway" id="UPA00219"/>
<evidence type="ECO:0000256" key="9">
    <source>
        <dbReference type="PROSITE-ProRule" id="PRU01373"/>
    </source>
</evidence>
<dbReference type="Pfam" id="PF03734">
    <property type="entry name" value="YkuD"/>
    <property type="match status" value="1"/>
</dbReference>
<dbReference type="PROSITE" id="PS52029">
    <property type="entry name" value="LD_TPASE"/>
    <property type="match status" value="1"/>
</dbReference>
<evidence type="ECO:0000259" key="11">
    <source>
        <dbReference type="PROSITE" id="PS52029"/>
    </source>
</evidence>
<evidence type="ECO:0000256" key="3">
    <source>
        <dbReference type="ARBA" id="ARBA00022676"/>
    </source>
</evidence>
<dbReference type="Gene3D" id="3.10.350.10">
    <property type="entry name" value="LysM domain"/>
    <property type="match status" value="1"/>
</dbReference>
<evidence type="ECO:0000256" key="2">
    <source>
        <dbReference type="ARBA" id="ARBA00005992"/>
    </source>
</evidence>
<keyword evidence="5" id="KW-0378">Hydrolase</keyword>
<dbReference type="InterPro" id="IPR050979">
    <property type="entry name" value="LD-transpeptidase"/>
</dbReference>
<comment type="caution">
    <text evidence="12">The sequence shown here is derived from an EMBL/GenBank/DDBJ whole genome shotgun (WGS) entry which is preliminary data.</text>
</comment>
<accession>A0A2N7PI51</accession>
<feature type="domain" description="L,D-TPase catalytic" evidence="11">
    <location>
        <begin position="101"/>
        <end position="230"/>
    </location>
</feature>
<keyword evidence="3" id="KW-0328">Glycosyltransferase</keyword>
<dbReference type="Proteomes" id="UP000235731">
    <property type="component" value="Unassembled WGS sequence"/>
</dbReference>
<dbReference type="CDD" id="cd00118">
    <property type="entry name" value="LysM"/>
    <property type="match status" value="1"/>
</dbReference>
<reference evidence="12 13" key="1">
    <citation type="submission" date="2018-01" db="EMBL/GenBank/DDBJ databases">
        <title>Metagenomic assembled genomes from two thermal pools in the Uzon Caldera, Kamchatka, Russia.</title>
        <authorList>
            <person name="Wilkins L."/>
            <person name="Ettinger C."/>
        </authorList>
    </citation>
    <scope>NUCLEOTIDE SEQUENCE [LARGE SCALE GENOMIC DNA]</scope>
    <source>
        <strain evidence="12">ZAV-15</strain>
    </source>
</reference>
<dbReference type="GO" id="GO:0018104">
    <property type="term" value="P:peptidoglycan-protein cross-linking"/>
    <property type="evidence" value="ECO:0007669"/>
    <property type="project" value="TreeGrafter"/>
</dbReference>
<evidence type="ECO:0000256" key="5">
    <source>
        <dbReference type="ARBA" id="ARBA00022801"/>
    </source>
</evidence>
<evidence type="ECO:0000256" key="7">
    <source>
        <dbReference type="ARBA" id="ARBA00022984"/>
    </source>
</evidence>
<dbReference type="PROSITE" id="PS51782">
    <property type="entry name" value="LYSM"/>
    <property type="match status" value="1"/>
</dbReference>
<dbReference type="InterPro" id="IPR005490">
    <property type="entry name" value="LD_TPept_cat_dom"/>
</dbReference>
<dbReference type="AlphaFoldDB" id="A0A2N7PI51"/>
<dbReference type="GO" id="GO:0071972">
    <property type="term" value="F:peptidoglycan L,D-transpeptidase activity"/>
    <property type="evidence" value="ECO:0007669"/>
    <property type="project" value="TreeGrafter"/>
</dbReference>
<comment type="pathway">
    <text evidence="1 9">Cell wall biogenesis; peptidoglycan biosynthesis.</text>
</comment>
<dbReference type="GO" id="GO:0071555">
    <property type="term" value="P:cell wall organization"/>
    <property type="evidence" value="ECO:0007669"/>
    <property type="project" value="UniProtKB-UniRule"/>
</dbReference>
<dbReference type="SMART" id="SM00257">
    <property type="entry name" value="LysM"/>
    <property type="match status" value="1"/>
</dbReference>
<evidence type="ECO:0000256" key="1">
    <source>
        <dbReference type="ARBA" id="ARBA00004752"/>
    </source>
</evidence>
<dbReference type="SUPFAM" id="SSF141523">
    <property type="entry name" value="L,D-transpeptidase catalytic domain-like"/>
    <property type="match status" value="1"/>
</dbReference>
<keyword evidence="8 9" id="KW-0961">Cell wall biogenesis/degradation</keyword>
<gene>
    <name evidence="12" type="ORF">C0197_06285</name>
</gene>
<evidence type="ECO:0000313" key="12">
    <source>
        <dbReference type="EMBL" id="PMP61042.1"/>
    </source>
</evidence>
<dbReference type="GO" id="GO:0016757">
    <property type="term" value="F:glycosyltransferase activity"/>
    <property type="evidence" value="ECO:0007669"/>
    <property type="project" value="UniProtKB-KW"/>
</dbReference>
<feature type="domain" description="LysM" evidence="10">
    <location>
        <begin position="41"/>
        <end position="85"/>
    </location>
</feature>
<protein>
    <submittedName>
        <fullName evidence="12">Uncharacterized protein</fullName>
    </submittedName>
</protein>
<name>A0A2N7PI51_9BACT</name>
<dbReference type="InterPro" id="IPR018392">
    <property type="entry name" value="LysM"/>
</dbReference>
<dbReference type="Pfam" id="PF01476">
    <property type="entry name" value="LysM"/>
    <property type="match status" value="1"/>
</dbReference>
<dbReference type="InterPro" id="IPR038063">
    <property type="entry name" value="Transpep_catalytic_dom"/>
</dbReference>
<evidence type="ECO:0000313" key="13">
    <source>
        <dbReference type="Proteomes" id="UP000235731"/>
    </source>
</evidence>
<dbReference type="GO" id="GO:0005576">
    <property type="term" value="C:extracellular region"/>
    <property type="evidence" value="ECO:0007669"/>
    <property type="project" value="TreeGrafter"/>
</dbReference>
<keyword evidence="4" id="KW-0808">Transferase</keyword>